<dbReference type="PANTHER" id="PTHR46586:SF3">
    <property type="entry name" value="ANKYRIN REPEAT-CONTAINING PROTEIN"/>
    <property type="match status" value="1"/>
</dbReference>
<dbReference type="Proteomes" id="UP001527925">
    <property type="component" value="Unassembled WGS sequence"/>
</dbReference>
<protein>
    <recommendedName>
        <fullName evidence="4">Ankyrin repeat protein</fullName>
    </recommendedName>
</protein>
<evidence type="ECO:0000313" key="2">
    <source>
        <dbReference type="EMBL" id="KAL2914095.1"/>
    </source>
</evidence>
<feature type="compositionally biased region" description="Gly residues" evidence="1">
    <location>
        <begin position="125"/>
        <end position="137"/>
    </location>
</feature>
<dbReference type="EMBL" id="JADGIZ020000037">
    <property type="protein sequence ID" value="KAL2914095.1"/>
    <property type="molecule type" value="Genomic_DNA"/>
</dbReference>
<sequence>MDLVWGLPYELRRQIYAAAGPLTEYLHDELDLPVSEPVFRRIVADCFKLGQHRAAASLAHASVGWERLLVSTPELRAAADAFPPPRGMRLLPGPLALHNACQMPLTAPAAPAASGSQGGTPVLAGGVGGGVGGGGGSSDDNDDEASPGGRAITAALRPTAFAGSVTAETSALADFVGLIAALDPSLVATANTVLEWVRTHAPPDPDADPVYTAAFLDCAAGLGRTDMAQEHMPFVRRHHAFPNVFDFAGLNGHLAAIRSFCEHGYDRKVSIDGALAGGHLHIVQYLRKKYPLLRPAIYGVVRALAAGHTDALMWLLRDQRLWACEAFRHIREACVRFGRIAVLETATALGIGDPLPACTLDIAAASGRMEMVAWLVKHDPQLVFTHRAADGAARGGHAGMLRWLRETHPDAAQCSARTVRLAAANGHIEVFLYLVREVGIVPAVCDMHAAAFNGHFFIVDAWLRVAGIGDVQPGRDLTCLMLNALAGGHAFLAERIRATGAVHAAAAPCAAACAARSRNAECIELVRGMNASTQIQA</sequence>
<dbReference type="PANTHER" id="PTHR46586">
    <property type="entry name" value="ANKYRIN REPEAT-CONTAINING PROTEIN"/>
    <property type="match status" value="1"/>
</dbReference>
<feature type="region of interest" description="Disordered" evidence="1">
    <location>
        <begin position="110"/>
        <end position="149"/>
    </location>
</feature>
<reference evidence="2 3" key="1">
    <citation type="submission" date="2023-09" db="EMBL/GenBank/DDBJ databases">
        <title>Pangenome analysis of Batrachochytrium dendrobatidis and related Chytrids.</title>
        <authorList>
            <person name="Yacoub M.N."/>
            <person name="Stajich J.E."/>
            <person name="James T.Y."/>
        </authorList>
    </citation>
    <scope>NUCLEOTIDE SEQUENCE [LARGE SCALE GENOMIC DNA]</scope>
    <source>
        <strain evidence="2 3">JEL0888</strain>
    </source>
</reference>
<evidence type="ECO:0008006" key="4">
    <source>
        <dbReference type="Google" id="ProtNLM"/>
    </source>
</evidence>
<name>A0ABR4N3K5_9FUNG</name>
<gene>
    <name evidence="2" type="ORF">HK105_206353</name>
</gene>
<dbReference type="Gene3D" id="1.25.40.20">
    <property type="entry name" value="Ankyrin repeat-containing domain"/>
    <property type="match status" value="1"/>
</dbReference>
<keyword evidence="3" id="KW-1185">Reference proteome</keyword>
<organism evidence="2 3">
    <name type="scientific">Polyrhizophydium stewartii</name>
    <dbReference type="NCBI Taxonomy" id="2732419"/>
    <lineage>
        <taxon>Eukaryota</taxon>
        <taxon>Fungi</taxon>
        <taxon>Fungi incertae sedis</taxon>
        <taxon>Chytridiomycota</taxon>
        <taxon>Chytridiomycota incertae sedis</taxon>
        <taxon>Chytridiomycetes</taxon>
        <taxon>Rhizophydiales</taxon>
        <taxon>Rhizophydiales incertae sedis</taxon>
        <taxon>Polyrhizophydium</taxon>
    </lineage>
</organism>
<dbReference type="InterPro" id="IPR052050">
    <property type="entry name" value="SecEffector_AnkRepeat"/>
</dbReference>
<evidence type="ECO:0000313" key="3">
    <source>
        <dbReference type="Proteomes" id="UP001527925"/>
    </source>
</evidence>
<dbReference type="SUPFAM" id="SSF48403">
    <property type="entry name" value="Ankyrin repeat"/>
    <property type="match status" value="1"/>
</dbReference>
<comment type="caution">
    <text evidence="2">The sequence shown here is derived from an EMBL/GenBank/DDBJ whole genome shotgun (WGS) entry which is preliminary data.</text>
</comment>
<proteinExistence type="predicted"/>
<dbReference type="InterPro" id="IPR036770">
    <property type="entry name" value="Ankyrin_rpt-contain_sf"/>
</dbReference>
<evidence type="ECO:0000256" key="1">
    <source>
        <dbReference type="SAM" id="MobiDB-lite"/>
    </source>
</evidence>
<accession>A0ABR4N3K5</accession>